<dbReference type="SMART" id="SM00225">
    <property type="entry name" value="BTB"/>
    <property type="match status" value="1"/>
</dbReference>
<evidence type="ECO:0000313" key="5">
    <source>
        <dbReference type="Proteomes" id="UP001149090"/>
    </source>
</evidence>
<dbReference type="CDD" id="cd18186">
    <property type="entry name" value="BTB_POZ_ZBTB_KLHL-like"/>
    <property type="match status" value="1"/>
</dbReference>
<proteinExistence type="predicted"/>
<gene>
    <name evidence="4" type="ORF">M0811_14658</name>
</gene>
<dbReference type="Pfam" id="PF00651">
    <property type="entry name" value="BTB"/>
    <property type="match status" value="1"/>
</dbReference>
<dbReference type="AlphaFoldDB" id="A0A9Q0LUP6"/>
<dbReference type="Gene3D" id="3.30.710.10">
    <property type="entry name" value="Potassium Channel Kv1.1, Chain A"/>
    <property type="match status" value="1"/>
</dbReference>
<protein>
    <submittedName>
        <fullName evidence="4">Uncharacterized protein</fullName>
    </submittedName>
</protein>
<evidence type="ECO:0000256" key="1">
    <source>
        <dbReference type="SAM" id="Coils"/>
    </source>
</evidence>
<sequence length="609" mass="71303">MNNEKRTELTDSFIFPEQSKDLLLQDFSHFLLENTFKDFSIFIQEKGTQIELQAHKIILSVRSPFFKAILSQQQISEIFLEGINQETIEFILYYIYTGKIHLRKQSIHELIPFLTASNKFQLGFLSHFLRERIIENLNHSNCFEFLKMSGKNNLVEIQNICINFLLDNFHDLKNSSSLLLLEMQEIQKLVEKKISRGEKLESIFLEFIHKWFENQSKKIGKITKEKNALKTFIHTLFSQLSIDSFDSNVDYFPSFQNIPPFSFLYSSPRKAQSFTKEPLKNATNQIQQQIPQNENDERWKNGFEQMSNDIIKKNPRVEMLENQIQNLQSELEQKNKENVDLMEKMETQNKIQKLKDRILSLKIEINQKDQETAGLRYEVQLLRNQNFQKERDIQSLKPFQQKLIQEENQKKKEEEKKEKARIESNVESSSIVNSEQLRNTLKTLMNNDQFFYNMKLGFSSKRDGSQARLFHEYCDNKGATLVLIKSDDGFIFGGFTEVGWPSLPEKAGIKDPKAYLFSLKNIHNSSPTKLFVRSFRESFALLYDPSYGPCFGNEDLSVTAFDLSTGDSSRFGYAYHLPYGIKSKSTHAKNYFAGRDGFWKISELECFFL</sequence>
<dbReference type="InterPro" id="IPR052407">
    <property type="entry name" value="BTB_POZ_domain_cont_9"/>
</dbReference>
<keyword evidence="5" id="KW-1185">Reference proteome</keyword>
<dbReference type="InterPro" id="IPR000210">
    <property type="entry name" value="BTB/POZ_dom"/>
</dbReference>
<evidence type="ECO:0000259" key="3">
    <source>
        <dbReference type="PROSITE" id="PS51886"/>
    </source>
</evidence>
<dbReference type="OrthoDB" id="2311693at2759"/>
<organism evidence="4 5">
    <name type="scientific">Anaeramoeba ignava</name>
    <name type="common">Anaerobic marine amoeba</name>
    <dbReference type="NCBI Taxonomy" id="1746090"/>
    <lineage>
        <taxon>Eukaryota</taxon>
        <taxon>Metamonada</taxon>
        <taxon>Anaeramoebidae</taxon>
        <taxon>Anaeramoeba</taxon>
    </lineage>
</organism>
<dbReference type="InterPro" id="IPR011333">
    <property type="entry name" value="SKP1/BTB/POZ_sf"/>
</dbReference>
<feature type="domain" description="TLDc" evidence="3">
    <location>
        <begin position="430"/>
        <end position="582"/>
    </location>
</feature>
<keyword evidence="1" id="KW-0175">Coiled coil</keyword>
<accession>A0A9Q0LUP6</accession>
<name>A0A9Q0LUP6_ANAIG</name>
<dbReference type="Pfam" id="PF07534">
    <property type="entry name" value="TLD"/>
    <property type="match status" value="1"/>
</dbReference>
<dbReference type="GO" id="GO:0005737">
    <property type="term" value="C:cytoplasm"/>
    <property type="evidence" value="ECO:0007669"/>
    <property type="project" value="TreeGrafter"/>
</dbReference>
<dbReference type="Gene3D" id="1.25.40.420">
    <property type="match status" value="1"/>
</dbReference>
<dbReference type="PROSITE" id="PS51886">
    <property type="entry name" value="TLDC"/>
    <property type="match status" value="1"/>
</dbReference>
<reference evidence="4" key="1">
    <citation type="submission" date="2022-10" db="EMBL/GenBank/DDBJ databases">
        <title>Novel sulphate-reducing endosymbionts in the free-living metamonad Anaeramoeba.</title>
        <authorList>
            <person name="Jerlstrom-Hultqvist J."/>
            <person name="Cepicka I."/>
            <person name="Gallot-Lavallee L."/>
            <person name="Salas-Leiva D."/>
            <person name="Curtis B.A."/>
            <person name="Zahonova K."/>
            <person name="Pipaliya S."/>
            <person name="Dacks J."/>
            <person name="Roger A.J."/>
        </authorList>
    </citation>
    <scope>NUCLEOTIDE SEQUENCE</scope>
    <source>
        <strain evidence="4">BMAN</strain>
    </source>
</reference>
<dbReference type="InterPro" id="IPR006571">
    <property type="entry name" value="TLDc_dom"/>
</dbReference>
<feature type="coiled-coil region" evidence="1">
    <location>
        <begin position="317"/>
        <end position="371"/>
    </location>
</feature>
<dbReference type="PANTHER" id="PTHR46306:SF1">
    <property type="entry name" value="BTB_POZ DOMAIN-CONTAINING PROTEIN 9"/>
    <property type="match status" value="1"/>
</dbReference>
<dbReference type="CDD" id="cd14733">
    <property type="entry name" value="BACK"/>
    <property type="match status" value="1"/>
</dbReference>
<feature type="domain" description="BTB" evidence="2">
    <location>
        <begin position="37"/>
        <end position="104"/>
    </location>
</feature>
<dbReference type="PANTHER" id="PTHR46306">
    <property type="entry name" value="BTB/POZ DOMAIN-CONTAINING PROTEIN 9"/>
    <property type="match status" value="1"/>
</dbReference>
<dbReference type="PROSITE" id="PS50097">
    <property type="entry name" value="BTB"/>
    <property type="match status" value="1"/>
</dbReference>
<comment type="caution">
    <text evidence="4">The sequence shown here is derived from an EMBL/GenBank/DDBJ whole genome shotgun (WGS) entry which is preliminary data.</text>
</comment>
<dbReference type="Proteomes" id="UP001149090">
    <property type="component" value="Unassembled WGS sequence"/>
</dbReference>
<feature type="coiled-coil region" evidence="1">
    <location>
        <begin position="396"/>
        <end position="425"/>
    </location>
</feature>
<dbReference type="SUPFAM" id="SSF54695">
    <property type="entry name" value="POZ domain"/>
    <property type="match status" value="1"/>
</dbReference>
<evidence type="ECO:0000259" key="2">
    <source>
        <dbReference type="PROSITE" id="PS50097"/>
    </source>
</evidence>
<dbReference type="EMBL" id="JAPDFW010000042">
    <property type="protein sequence ID" value="KAJ5079045.1"/>
    <property type="molecule type" value="Genomic_DNA"/>
</dbReference>
<evidence type="ECO:0000313" key="4">
    <source>
        <dbReference type="EMBL" id="KAJ5079045.1"/>
    </source>
</evidence>